<keyword evidence="2" id="KW-0677">Repeat</keyword>
<evidence type="ECO:0000256" key="4">
    <source>
        <dbReference type="PROSITE-ProRule" id="PRU00708"/>
    </source>
</evidence>
<dbReference type="InterPro" id="IPR019734">
    <property type="entry name" value="TPR_rpt"/>
</dbReference>
<dbReference type="Gene3D" id="1.25.40.10">
    <property type="entry name" value="Tetratricopeptide repeat domain"/>
    <property type="match status" value="2"/>
</dbReference>
<feature type="repeat" description="PPR" evidence="4">
    <location>
        <begin position="229"/>
        <end position="263"/>
    </location>
</feature>
<accession>A0AAV1C4S3</accession>
<evidence type="ECO:0000256" key="2">
    <source>
        <dbReference type="ARBA" id="ARBA00022737"/>
    </source>
</evidence>
<keyword evidence="3" id="KW-0802">TPR repeat</keyword>
<dbReference type="PROSITE" id="PS50005">
    <property type="entry name" value="TPR"/>
    <property type="match status" value="1"/>
</dbReference>
<dbReference type="InterPro" id="IPR011990">
    <property type="entry name" value="TPR-like_helical_dom_sf"/>
</dbReference>
<feature type="repeat" description="TPR" evidence="3">
    <location>
        <begin position="414"/>
        <end position="447"/>
    </location>
</feature>
<keyword evidence="6" id="KW-1185">Reference proteome</keyword>
<dbReference type="NCBIfam" id="TIGR00756">
    <property type="entry name" value="PPR"/>
    <property type="match status" value="3"/>
</dbReference>
<sequence length="524" mass="59953">MTKTVLRCFASSSLNPFCKTKPISVRNGGLGAVSAYFSSTGTDTTTEPSSLPYSVHENTLFRRLMGATDTRNPNRKEASQVLKQWADEGREIDSQIVRNSIKQLRTWRRYDDALEVSEWFGNNSKFTSGSAAIHLDLIYKVHGLEQAERYFEITPNDLKAAHLYGALLNCYVQEKLLDKAEAIMQKMRELGYAENLSYNHMLDLYAQMGKRIKLISLVQEMEKKGMHFDNFTYNILLNAYASTRDVTGMEKLLMKMEADSLVVMDWIPYSISANVYLKAGEIAKAANMLKKCEHKIKDGERRGLRPREVGHAYEVIMTQYASMGNKDEVYHIWKLHKKPKKWLNRSYICMISSLLKLDDTAGAEKLLDEWFSENVLFDIQIPNIVLAAVCKKGLMEEAESIVNNILERGEEPNASTWHYMALGYWKINQMEDAVKMTKKGLCTNPRSRPGMTLVASCLDYLKKKGDNDEFEEILGFLKGGGKFPADFCDFFSRYLEKRDPSVLLQMKKVSDEEEMLDCTDEVRK</sequence>
<reference evidence="5" key="1">
    <citation type="submission" date="2023-03" db="EMBL/GenBank/DDBJ databases">
        <authorList>
            <person name="Julca I."/>
        </authorList>
    </citation>
    <scope>NUCLEOTIDE SEQUENCE</scope>
</reference>
<dbReference type="AlphaFoldDB" id="A0AAV1C4S3"/>
<evidence type="ECO:0000256" key="1">
    <source>
        <dbReference type="ARBA" id="ARBA00007626"/>
    </source>
</evidence>
<dbReference type="PANTHER" id="PTHR45717">
    <property type="entry name" value="OS12G0527900 PROTEIN"/>
    <property type="match status" value="1"/>
</dbReference>
<dbReference type="GO" id="GO:0003729">
    <property type="term" value="F:mRNA binding"/>
    <property type="evidence" value="ECO:0007669"/>
    <property type="project" value="UniProtKB-ARBA"/>
</dbReference>
<gene>
    <name evidence="5" type="ORF">OLC1_LOCUS1765</name>
</gene>
<dbReference type="InterPro" id="IPR002885">
    <property type="entry name" value="PPR_rpt"/>
</dbReference>
<protein>
    <submittedName>
        <fullName evidence="5">OLC1v1023989C1</fullName>
    </submittedName>
</protein>
<dbReference type="Proteomes" id="UP001161247">
    <property type="component" value="Chromosome 1"/>
</dbReference>
<feature type="repeat" description="PPR" evidence="4">
    <location>
        <begin position="378"/>
        <end position="412"/>
    </location>
</feature>
<dbReference type="GO" id="GO:0005739">
    <property type="term" value="C:mitochondrion"/>
    <property type="evidence" value="ECO:0007669"/>
    <property type="project" value="TreeGrafter"/>
</dbReference>
<dbReference type="SUPFAM" id="SSF48452">
    <property type="entry name" value="TPR-like"/>
    <property type="match status" value="1"/>
</dbReference>
<organism evidence="5 6">
    <name type="scientific">Oldenlandia corymbosa var. corymbosa</name>
    <dbReference type="NCBI Taxonomy" id="529605"/>
    <lineage>
        <taxon>Eukaryota</taxon>
        <taxon>Viridiplantae</taxon>
        <taxon>Streptophyta</taxon>
        <taxon>Embryophyta</taxon>
        <taxon>Tracheophyta</taxon>
        <taxon>Spermatophyta</taxon>
        <taxon>Magnoliopsida</taxon>
        <taxon>eudicotyledons</taxon>
        <taxon>Gunneridae</taxon>
        <taxon>Pentapetalae</taxon>
        <taxon>asterids</taxon>
        <taxon>lamiids</taxon>
        <taxon>Gentianales</taxon>
        <taxon>Rubiaceae</taxon>
        <taxon>Rubioideae</taxon>
        <taxon>Spermacoceae</taxon>
        <taxon>Hedyotis-Oldenlandia complex</taxon>
        <taxon>Oldenlandia</taxon>
    </lineage>
</organism>
<dbReference type="Pfam" id="PF13041">
    <property type="entry name" value="PPR_2"/>
    <property type="match status" value="1"/>
</dbReference>
<name>A0AAV1C4S3_OLDCO</name>
<evidence type="ECO:0000313" key="5">
    <source>
        <dbReference type="EMBL" id="CAI9089417.1"/>
    </source>
</evidence>
<dbReference type="EMBL" id="OX459118">
    <property type="protein sequence ID" value="CAI9089417.1"/>
    <property type="molecule type" value="Genomic_DNA"/>
</dbReference>
<dbReference type="Pfam" id="PF01535">
    <property type="entry name" value="PPR"/>
    <property type="match status" value="3"/>
</dbReference>
<dbReference type="PROSITE" id="PS51375">
    <property type="entry name" value="PPR"/>
    <property type="match status" value="3"/>
</dbReference>
<feature type="repeat" description="PPR" evidence="4">
    <location>
        <begin position="160"/>
        <end position="194"/>
    </location>
</feature>
<evidence type="ECO:0000313" key="6">
    <source>
        <dbReference type="Proteomes" id="UP001161247"/>
    </source>
</evidence>
<dbReference type="PANTHER" id="PTHR45717:SF10">
    <property type="entry name" value="OS10G0501000 PROTEIN"/>
    <property type="match status" value="1"/>
</dbReference>
<comment type="similarity">
    <text evidence="1">Belongs to the PPR family. P subfamily.</text>
</comment>
<proteinExistence type="inferred from homology"/>
<evidence type="ECO:0000256" key="3">
    <source>
        <dbReference type="PROSITE-ProRule" id="PRU00339"/>
    </source>
</evidence>